<protein>
    <submittedName>
        <fullName evidence="1">Uncharacterized protein</fullName>
    </submittedName>
</protein>
<feature type="non-terminal residue" evidence="1">
    <location>
        <position position="1"/>
    </location>
</feature>
<proteinExistence type="predicted"/>
<sequence length="390" mass="45656">FFLSEFKEKILIPQNKEYTLQHSTKVNTLEIKISEILNMQRKKLKNQLILSQKLNEYTFNEYSGPGWNFEVDFSHISEHISCANIQFVDQIKATRLAYCVMQQFKQEVYFIYFYTKSANINANILHNRIVLFQINFKVPTMMQLCQAVQIAIKLISQQKKICILGEGNDESVGIMTCCLFIVMKRLINSLYTVNQIITQYNQKRNKTGNQVKQMNSQRYIEYFNSVPIKVQNSVIEYMLETQLYLVNKLRIKSKTFLDLDVEINVDIGNHGFLSFELPNDYIGESIFKQYVTTELGSFFKNVQTKILNEKILFPKFQIMNYPVQKSENQKQKIKMNTHLDKDHPFVLCNEIYIVCCQANKIVGQVQFHTAFDKGNFDYSQVDGIVSIQLL</sequence>
<dbReference type="EMBL" id="GDID01007327">
    <property type="protein sequence ID" value="JAP89279.1"/>
    <property type="molecule type" value="Transcribed_RNA"/>
</dbReference>
<dbReference type="AlphaFoldDB" id="A0A146K125"/>
<reference evidence="1" key="1">
    <citation type="submission" date="2015-07" db="EMBL/GenBank/DDBJ databases">
        <title>Adaptation to a free-living lifestyle via gene acquisitions in the diplomonad Trepomonas sp. PC1.</title>
        <authorList>
            <person name="Xu F."/>
            <person name="Jerlstrom-Hultqvist J."/>
            <person name="Kolisko M."/>
            <person name="Simpson A.G.B."/>
            <person name="Roger A.J."/>
            <person name="Svard S.G."/>
            <person name="Andersson J.O."/>
        </authorList>
    </citation>
    <scope>NUCLEOTIDE SEQUENCE</scope>
    <source>
        <strain evidence="1">PC1</strain>
    </source>
</reference>
<gene>
    <name evidence="1" type="ORF">TPC1_31226</name>
</gene>
<evidence type="ECO:0000313" key="1">
    <source>
        <dbReference type="EMBL" id="JAP89279.1"/>
    </source>
</evidence>
<accession>A0A146K125</accession>
<name>A0A146K125_9EUKA</name>
<organism evidence="1">
    <name type="scientific">Trepomonas sp. PC1</name>
    <dbReference type="NCBI Taxonomy" id="1076344"/>
    <lineage>
        <taxon>Eukaryota</taxon>
        <taxon>Metamonada</taxon>
        <taxon>Diplomonadida</taxon>
        <taxon>Hexamitidae</taxon>
        <taxon>Hexamitinae</taxon>
        <taxon>Trepomonas</taxon>
    </lineage>
</organism>